<dbReference type="EMBL" id="JBHUFL010000002">
    <property type="protein sequence ID" value="MFD1834976.1"/>
    <property type="molecule type" value="Genomic_DNA"/>
</dbReference>
<organism evidence="2 3">
    <name type="scientific">Brachybacterium rhamnosum</name>
    <dbReference type="NCBI Taxonomy" id="173361"/>
    <lineage>
        <taxon>Bacteria</taxon>
        <taxon>Bacillati</taxon>
        <taxon>Actinomycetota</taxon>
        <taxon>Actinomycetes</taxon>
        <taxon>Micrococcales</taxon>
        <taxon>Dermabacteraceae</taxon>
        <taxon>Brachybacterium</taxon>
    </lineage>
</organism>
<keyword evidence="1" id="KW-0812">Transmembrane</keyword>
<evidence type="ECO:0000256" key="1">
    <source>
        <dbReference type="SAM" id="Phobius"/>
    </source>
</evidence>
<dbReference type="RefSeq" id="WP_343904194.1">
    <property type="nucleotide sequence ID" value="NZ_BAAAIS010000002.1"/>
</dbReference>
<proteinExistence type="predicted"/>
<evidence type="ECO:0000313" key="2">
    <source>
        <dbReference type="EMBL" id="MFD1834976.1"/>
    </source>
</evidence>
<feature type="transmembrane region" description="Helical" evidence="1">
    <location>
        <begin position="190"/>
        <end position="208"/>
    </location>
</feature>
<comment type="caution">
    <text evidence="2">The sequence shown here is derived from an EMBL/GenBank/DDBJ whole genome shotgun (WGS) entry which is preliminary data.</text>
</comment>
<sequence>MFDKHRRRRRERRVRPGDGRALKPFRTWQLLHRTLFHIDLEEPDGAVHRYEVDVHHLADELSGSLDPEEKEPTPPMALYRDGRRTHVANPPAAFPVPGGVIEVARTSYGLSRMHHVPDGGEARLLTPHPRSAEGLRARLGRRFPLASRVLGAVAIVVLLVSLAVTIPQIVELVTSVDEIAARVGTFTSPISLSAELNTALVIAGALAATERALTLRNHWLIDADTTWTSFT</sequence>
<name>A0ABW4PZV5_9MICO</name>
<keyword evidence="1" id="KW-0472">Membrane</keyword>
<keyword evidence="1" id="KW-1133">Transmembrane helix</keyword>
<evidence type="ECO:0000313" key="3">
    <source>
        <dbReference type="Proteomes" id="UP001597280"/>
    </source>
</evidence>
<dbReference type="Proteomes" id="UP001597280">
    <property type="component" value="Unassembled WGS sequence"/>
</dbReference>
<keyword evidence="3" id="KW-1185">Reference proteome</keyword>
<gene>
    <name evidence="2" type="ORF">ACFSDA_07780</name>
</gene>
<feature type="transmembrane region" description="Helical" evidence="1">
    <location>
        <begin position="145"/>
        <end position="170"/>
    </location>
</feature>
<protein>
    <submittedName>
        <fullName evidence="2">Uncharacterized protein</fullName>
    </submittedName>
</protein>
<reference evidence="3" key="1">
    <citation type="journal article" date="2019" name="Int. J. Syst. Evol. Microbiol.">
        <title>The Global Catalogue of Microorganisms (GCM) 10K type strain sequencing project: providing services to taxonomists for standard genome sequencing and annotation.</title>
        <authorList>
            <consortium name="The Broad Institute Genomics Platform"/>
            <consortium name="The Broad Institute Genome Sequencing Center for Infectious Disease"/>
            <person name="Wu L."/>
            <person name="Ma J."/>
        </authorList>
    </citation>
    <scope>NUCLEOTIDE SEQUENCE [LARGE SCALE GENOMIC DNA]</scope>
    <source>
        <strain evidence="3">JCM 11650</strain>
    </source>
</reference>
<accession>A0ABW4PZV5</accession>